<reference evidence="3 4" key="1">
    <citation type="journal article" date="2021" name="Nat. Commun.">
        <title>Incipient diploidization of the medicinal plant Perilla within 10,000 years.</title>
        <authorList>
            <person name="Zhang Y."/>
            <person name="Shen Q."/>
            <person name="Leng L."/>
            <person name="Zhang D."/>
            <person name="Chen S."/>
            <person name="Shi Y."/>
            <person name="Ning Z."/>
            <person name="Chen S."/>
        </authorList>
    </citation>
    <scope>NUCLEOTIDE SEQUENCE [LARGE SCALE GENOMIC DNA]</scope>
    <source>
        <strain evidence="4">cv. PC099</strain>
    </source>
</reference>
<dbReference type="EMBL" id="SDAM02000101">
    <property type="protein sequence ID" value="KAH6830090.1"/>
    <property type="molecule type" value="Genomic_DNA"/>
</dbReference>
<accession>A0AAD4JAA2</accession>
<dbReference type="PANTHER" id="PTHR36026:SF1">
    <property type="entry name" value="OS05G0542100 PROTEIN"/>
    <property type="match status" value="1"/>
</dbReference>
<gene>
    <name evidence="3" type="ORF">C2S53_010628</name>
</gene>
<feature type="transmembrane region" description="Helical" evidence="2">
    <location>
        <begin position="204"/>
        <end position="222"/>
    </location>
</feature>
<dbReference type="PANTHER" id="PTHR36026">
    <property type="entry name" value="OS05G0542100 PROTEIN"/>
    <property type="match status" value="1"/>
</dbReference>
<name>A0AAD4JAA2_PERFH</name>
<proteinExistence type="predicted"/>
<keyword evidence="2" id="KW-1133">Transmembrane helix</keyword>
<organism evidence="3 4">
    <name type="scientific">Perilla frutescens var. hirtella</name>
    <name type="common">Perilla citriodora</name>
    <name type="synonym">Perilla setoyensis</name>
    <dbReference type="NCBI Taxonomy" id="608512"/>
    <lineage>
        <taxon>Eukaryota</taxon>
        <taxon>Viridiplantae</taxon>
        <taxon>Streptophyta</taxon>
        <taxon>Embryophyta</taxon>
        <taxon>Tracheophyta</taxon>
        <taxon>Spermatophyta</taxon>
        <taxon>Magnoliopsida</taxon>
        <taxon>eudicotyledons</taxon>
        <taxon>Gunneridae</taxon>
        <taxon>Pentapetalae</taxon>
        <taxon>asterids</taxon>
        <taxon>lamiids</taxon>
        <taxon>Lamiales</taxon>
        <taxon>Lamiaceae</taxon>
        <taxon>Nepetoideae</taxon>
        <taxon>Elsholtzieae</taxon>
        <taxon>Perilla</taxon>
    </lineage>
</organism>
<keyword evidence="2" id="KW-0472">Membrane</keyword>
<evidence type="ECO:0000313" key="4">
    <source>
        <dbReference type="Proteomes" id="UP001190926"/>
    </source>
</evidence>
<sequence>MRSAFLVLHNMRSSTFDMNIEYDLSNIGVCGRYYGGRSIAIKDLLLVFREGHVNGANDDDYLKVIKEALIVEIINYLKHDLIGGVKNALLPNLKEFIQTFKCDSRQSAAHHSHCRRSPIQDRDSAEGHQSHHHQPSIRPSPDPARASSSIHDESSHHSHHPEMARRSLHIDDSRTKSRQRNHRENLEKMPVMEKLRMFVAQEPVVAASCLIAGVGLFLPAVVRPILDSYGTSKQDVPKTSMSDIAAGIFDKKRV</sequence>
<dbReference type="CDD" id="cd22904">
    <property type="entry name" value="NDUFA3_plant"/>
    <property type="match status" value="1"/>
</dbReference>
<protein>
    <submittedName>
        <fullName evidence="3">Fiber</fullName>
    </submittedName>
</protein>
<keyword evidence="4" id="KW-1185">Reference proteome</keyword>
<feature type="compositionally biased region" description="Basic and acidic residues" evidence="1">
    <location>
        <begin position="118"/>
        <end position="129"/>
    </location>
</feature>
<dbReference type="Proteomes" id="UP001190926">
    <property type="component" value="Unassembled WGS sequence"/>
</dbReference>
<comment type="caution">
    <text evidence="3">The sequence shown here is derived from an EMBL/GenBank/DDBJ whole genome shotgun (WGS) entry which is preliminary data.</text>
</comment>
<keyword evidence="2" id="KW-0812">Transmembrane</keyword>
<evidence type="ECO:0000256" key="2">
    <source>
        <dbReference type="SAM" id="Phobius"/>
    </source>
</evidence>
<evidence type="ECO:0000313" key="3">
    <source>
        <dbReference type="EMBL" id="KAH6830090.1"/>
    </source>
</evidence>
<dbReference type="InterPro" id="IPR059243">
    <property type="entry name" value="At2g46540-like"/>
</dbReference>
<feature type="region of interest" description="Disordered" evidence="1">
    <location>
        <begin position="111"/>
        <end position="185"/>
    </location>
</feature>
<feature type="compositionally biased region" description="Basic and acidic residues" evidence="1">
    <location>
        <begin position="150"/>
        <end position="175"/>
    </location>
</feature>
<dbReference type="AlphaFoldDB" id="A0AAD4JAA2"/>
<feature type="compositionally biased region" description="Low complexity" evidence="1">
    <location>
        <begin position="136"/>
        <end position="149"/>
    </location>
</feature>
<evidence type="ECO:0000256" key="1">
    <source>
        <dbReference type="SAM" id="MobiDB-lite"/>
    </source>
</evidence>